<keyword evidence="3" id="KW-0808">Transferase</keyword>
<evidence type="ECO:0000313" key="3">
    <source>
        <dbReference type="EMBL" id="MBP2704538.1"/>
    </source>
</evidence>
<comment type="caution">
    <text evidence="3">The sequence shown here is derived from an EMBL/GenBank/DDBJ whole genome shotgun (WGS) entry which is preliminary data.</text>
</comment>
<dbReference type="SUPFAM" id="SSF53335">
    <property type="entry name" value="S-adenosyl-L-methionine-dependent methyltransferases"/>
    <property type="match status" value="1"/>
</dbReference>
<dbReference type="Pfam" id="PF13649">
    <property type="entry name" value="Methyltransf_25"/>
    <property type="match status" value="1"/>
</dbReference>
<reference evidence="3" key="1">
    <citation type="submission" date="2021-02" db="EMBL/GenBank/DDBJ databases">
        <title>Draft genome sequence of Microbispora sp. RL4-1S isolated from rice leaves in Thailand.</title>
        <authorList>
            <person name="Muangham S."/>
            <person name="Duangmal K."/>
        </authorList>
    </citation>
    <scope>NUCLEOTIDE SEQUENCE</scope>
    <source>
        <strain evidence="3">RL4-1S</strain>
    </source>
</reference>
<accession>A0A940WKG1</accession>
<evidence type="ECO:0000259" key="2">
    <source>
        <dbReference type="Pfam" id="PF13649"/>
    </source>
</evidence>
<dbReference type="AlphaFoldDB" id="A0A940WKG1"/>
<proteinExistence type="predicted"/>
<feature type="domain" description="Methyltransferase" evidence="2">
    <location>
        <begin position="63"/>
        <end position="156"/>
    </location>
</feature>
<sequence>MENQHTPPHDHHHHAAGGGPDAEHLTGEEFWDARYAQSDRIWSGNPNMILVREVSGLTPGRALDLGCGEGADAIWLAGRGWRVTAVDISAVALERAAREARTAGVADLVDWQRLDLGTSFPDGVFDLVSAQFLHSEHGLPREKVLRTAAAAVAPGGVLLIVGHAHPAPWNHDHASLRLPSADEVLSDLDLDLGGEWEVVLQEEYERTQQGPDGLPFTRTDNAVMLRRR</sequence>
<dbReference type="Gene3D" id="3.40.50.150">
    <property type="entry name" value="Vaccinia Virus protein VP39"/>
    <property type="match status" value="1"/>
</dbReference>
<dbReference type="InterPro" id="IPR050508">
    <property type="entry name" value="Methyltransf_Superfamily"/>
</dbReference>
<keyword evidence="3" id="KW-0489">Methyltransferase</keyword>
<dbReference type="Proteomes" id="UP000674234">
    <property type="component" value="Unassembled WGS sequence"/>
</dbReference>
<dbReference type="InterPro" id="IPR029063">
    <property type="entry name" value="SAM-dependent_MTases_sf"/>
</dbReference>
<dbReference type="RefSeq" id="WP_210155833.1">
    <property type="nucleotide sequence ID" value="NZ_JAFCNB010000005.1"/>
</dbReference>
<evidence type="ECO:0000313" key="4">
    <source>
        <dbReference type="Proteomes" id="UP000674234"/>
    </source>
</evidence>
<feature type="region of interest" description="Disordered" evidence="1">
    <location>
        <begin position="1"/>
        <end position="23"/>
    </location>
</feature>
<gene>
    <name evidence="3" type="ORF">JOL79_12005</name>
</gene>
<dbReference type="GO" id="GO:0008168">
    <property type="term" value="F:methyltransferase activity"/>
    <property type="evidence" value="ECO:0007669"/>
    <property type="project" value="UniProtKB-KW"/>
</dbReference>
<dbReference type="InterPro" id="IPR041698">
    <property type="entry name" value="Methyltransf_25"/>
</dbReference>
<keyword evidence="4" id="KW-1185">Reference proteome</keyword>
<dbReference type="CDD" id="cd02440">
    <property type="entry name" value="AdoMet_MTases"/>
    <property type="match status" value="1"/>
</dbReference>
<dbReference type="EMBL" id="JAFCNB010000005">
    <property type="protein sequence ID" value="MBP2704538.1"/>
    <property type="molecule type" value="Genomic_DNA"/>
</dbReference>
<dbReference type="PANTHER" id="PTHR42912">
    <property type="entry name" value="METHYLTRANSFERASE"/>
    <property type="match status" value="1"/>
</dbReference>
<evidence type="ECO:0000256" key="1">
    <source>
        <dbReference type="SAM" id="MobiDB-lite"/>
    </source>
</evidence>
<name>A0A940WKG1_9ACTN</name>
<organism evidence="3 4">
    <name type="scientific">Microbispora oryzae</name>
    <dbReference type="NCBI Taxonomy" id="2806554"/>
    <lineage>
        <taxon>Bacteria</taxon>
        <taxon>Bacillati</taxon>
        <taxon>Actinomycetota</taxon>
        <taxon>Actinomycetes</taxon>
        <taxon>Streptosporangiales</taxon>
        <taxon>Streptosporangiaceae</taxon>
        <taxon>Microbispora</taxon>
    </lineage>
</organism>
<protein>
    <submittedName>
        <fullName evidence="3">Class I SAM-dependent methyltransferase</fullName>
    </submittedName>
</protein>
<dbReference type="GO" id="GO:0032259">
    <property type="term" value="P:methylation"/>
    <property type="evidence" value="ECO:0007669"/>
    <property type="project" value="UniProtKB-KW"/>
</dbReference>